<feature type="compositionally biased region" description="Polar residues" evidence="1">
    <location>
        <begin position="371"/>
        <end position="381"/>
    </location>
</feature>
<reference evidence="2" key="1">
    <citation type="submission" date="2021-09" db="EMBL/GenBank/DDBJ databases">
        <authorList>
            <consortium name="AG Swart"/>
            <person name="Singh M."/>
            <person name="Singh A."/>
            <person name="Seah K."/>
            <person name="Emmerich C."/>
        </authorList>
    </citation>
    <scope>NUCLEOTIDE SEQUENCE</scope>
    <source>
        <strain evidence="2">ATCC30299</strain>
    </source>
</reference>
<accession>A0AAU9JC84</accession>
<comment type="caution">
    <text evidence="2">The sequence shown here is derived from an EMBL/GenBank/DDBJ whole genome shotgun (WGS) entry which is preliminary data.</text>
</comment>
<evidence type="ECO:0000313" key="3">
    <source>
        <dbReference type="Proteomes" id="UP001162131"/>
    </source>
</evidence>
<organism evidence="2 3">
    <name type="scientific">Blepharisma stoltei</name>
    <dbReference type="NCBI Taxonomy" id="1481888"/>
    <lineage>
        <taxon>Eukaryota</taxon>
        <taxon>Sar</taxon>
        <taxon>Alveolata</taxon>
        <taxon>Ciliophora</taxon>
        <taxon>Postciliodesmatophora</taxon>
        <taxon>Heterotrichea</taxon>
        <taxon>Heterotrichida</taxon>
        <taxon>Blepharismidae</taxon>
        <taxon>Blepharisma</taxon>
    </lineage>
</organism>
<feature type="region of interest" description="Disordered" evidence="1">
    <location>
        <begin position="282"/>
        <end position="381"/>
    </location>
</feature>
<feature type="compositionally biased region" description="Polar residues" evidence="1">
    <location>
        <begin position="197"/>
        <end position="210"/>
    </location>
</feature>
<keyword evidence="3" id="KW-1185">Reference proteome</keyword>
<dbReference type="Proteomes" id="UP001162131">
    <property type="component" value="Unassembled WGS sequence"/>
</dbReference>
<dbReference type="AlphaFoldDB" id="A0AAU9JC84"/>
<gene>
    <name evidence="2" type="ORF">BSTOLATCC_MIC33171</name>
</gene>
<protein>
    <recommendedName>
        <fullName evidence="4">Enamelin</fullName>
    </recommendedName>
</protein>
<evidence type="ECO:0000256" key="1">
    <source>
        <dbReference type="SAM" id="MobiDB-lite"/>
    </source>
</evidence>
<feature type="region of interest" description="Disordered" evidence="1">
    <location>
        <begin position="197"/>
        <end position="248"/>
    </location>
</feature>
<feature type="compositionally biased region" description="Polar residues" evidence="1">
    <location>
        <begin position="283"/>
        <end position="296"/>
    </location>
</feature>
<feature type="compositionally biased region" description="Polar residues" evidence="1">
    <location>
        <begin position="324"/>
        <end position="353"/>
    </location>
</feature>
<feature type="compositionally biased region" description="Polar residues" evidence="1">
    <location>
        <begin position="91"/>
        <end position="102"/>
    </location>
</feature>
<feature type="compositionally biased region" description="Pro residues" evidence="1">
    <location>
        <begin position="218"/>
        <end position="230"/>
    </location>
</feature>
<name>A0AAU9JC84_9CILI</name>
<feature type="region of interest" description="Disordered" evidence="1">
    <location>
        <begin position="91"/>
        <end position="120"/>
    </location>
</feature>
<sequence length="381" mass="43182">MDYYQQVPAPKVNQVPPIQPQELSFYLDELSKVSDRDSFNALMRKFDETFLHRFKQTNPQAEGVFPFGGNSNPYNLNNPGISNPYTMNPIYPSNGNPRSSSLERPPSFIYSGQQGNLQPRANLDMQDQVYKQPMYERGGYFPEPLDGALRGRERIPINIGQPYNAMNQNPAMNTPQPQPLYDSQSYSQLPSTYTAQPQLFSHPQGYSNQGQLYIPNQPNYPPYNPQPFPSASPDRIMTPNQPYPQYRQDFGMSSLNIKNPIQESIDLRKMKEDALNKYHHINVPQTSQLTPSSQDQGVFGTLPGPRYRETNTRSEYQGYKSSEAPRTNYQGSLSYTSNANERPSYLSSTTYNQPPNPSPKSSSFVSGLLGSKNTQQSGYFK</sequence>
<evidence type="ECO:0008006" key="4">
    <source>
        <dbReference type="Google" id="ProtNLM"/>
    </source>
</evidence>
<evidence type="ECO:0000313" key="2">
    <source>
        <dbReference type="EMBL" id="CAG9323271.1"/>
    </source>
</evidence>
<feature type="region of interest" description="Disordered" evidence="1">
    <location>
        <begin position="167"/>
        <end position="186"/>
    </location>
</feature>
<feature type="compositionally biased region" description="Polar residues" evidence="1">
    <location>
        <begin position="110"/>
        <end position="119"/>
    </location>
</feature>
<proteinExistence type="predicted"/>
<dbReference type="EMBL" id="CAJZBQ010000033">
    <property type="protein sequence ID" value="CAG9323271.1"/>
    <property type="molecule type" value="Genomic_DNA"/>
</dbReference>